<accession>A0A2W0H6P0</accession>
<name>A0A2W0H6P0_9BACI</name>
<gene>
    <name evidence="2" type="ORF">CR205_13200</name>
</gene>
<evidence type="ECO:0000256" key="1">
    <source>
        <dbReference type="SAM" id="Phobius"/>
    </source>
</evidence>
<dbReference type="Proteomes" id="UP000248066">
    <property type="component" value="Unassembled WGS sequence"/>
</dbReference>
<keyword evidence="3" id="KW-1185">Reference proteome</keyword>
<proteinExistence type="predicted"/>
<dbReference type="AlphaFoldDB" id="A0A2W0H6P0"/>
<keyword evidence="1" id="KW-1133">Transmembrane helix</keyword>
<evidence type="ECO:0000313" key="2">
    <source>
        <dbReference type="EMBL" id="PYZ96651.1"/>
    </source>
</evidence>
<protein>
    <submittedName>
        <fullName evidence="2">Uncharacterized protein</fullName>
    </submittedName>
</protein>
<dbReference type="EMBL" id="PDOF01000002">
    <property type="protein sequence ID" value="PYZ96651.1"/>
    <property type="molecule type" value="Genomic_DNA"/>
</dbReference>
<comment type="caution">
    <text evidence="2">The sequence shown here is derived from an EMBL/GenBank/DDBJ whole genome shotgun (WGS) entry which is preliminary data.</text>
</comment>
<keyword evidence="1" id="KW-0812">Transmembrane</keyword>
<evidence type="ECO:0000313" key="3">
    <source>
        <dbReference type="Proteomes" id="UP000248066"/>
    </source>
</evidence>
<feature type="transmembrane region" description="Helical" evidence="1">
    <location>
        <begin position="29"/>
        <end position="47"/>
    </location>
</feature>
<feature type="transmembrane region" description="Helical" evidence="1">
    <location>
        <begin position="59"/>
        <end position="78"/>
    </location>
</feature>
<keyword evidence="1" id="KW-0472">Membrane</keyword>
<sequence length="139" mass="15743">MKIIYIFSVLLVLITFSNRSYNIGDPGFFIPVIIAALGIGIAGVYVFGDNMRLYTNLHFVSYILTVGFAFVAVVGVHIEGSSRSYGFPVQWFFYYPPTGSVSLNLLGFLFNFFLIYFFLRLLKRTLRYFSGNVGKQISV</sequence>
<organism evidence="2 3">
    <name type="scientific">Alteribacter lacisalsi</name>
    <dbReference type="NCBI Taxonomy" id="2045244"/>
    <lineage>
        <taxon>Bacteria</taxon>
        <taxon>Bacillati</taxon>
        <taxon>Bacillota</taxon>
        <taxon>Bacilli</taxon>
        <taxon>Bacillales</taxon>
        <taxon>Bacillaceae</taxon>
        <taxon>Alteribacter</taxon>
    </lineage>
</organism>
<feature type="transmembrane region" description="Helical" evidence="1">
    <location>
        <begin position="98"/>
        <end position="119"/>
    </location>
</feature>
<reference evidence="2 3" key="1">
    <citation type="submission" date="2017-10" db="EMBL/GenBank/DDBJ databases">
        <title>Bacillus sp. nov., a halophilic bacterium isolated from a Yangshapao Lake.</title>
        <authorList>
            <person name="Wang H."/>
        </authorList>
    </citation>
    <scope>NUCLEOTIDE SEQUENCE [LARGE SCALE GENOMIC DNA]</scope>
    <source>
        <strain evidence="2 3">YSP-3</strain>
    </source>
</reference>